<dbReference type="InterPro" id="IPR002557">
    <property type="entry name" value="Chitin-bd_dom"/>
</dbReference>
<dbReference type="Proteomes" id="UP001153714">
    <property type="component" value="Chromosome 10"/>
</dbReference>
<dbReference type="GO" id="GO:0008061">
    <property type="term" value="F:chitin binding"/>
    <property type="evidence" value="ECO:0007669"/>
    <property type="project" value="UniProtKB-KW"/>
</dbReference>
<feature type="domain" description="Chitin-binding type-2" evidence="6">
    <location>
        <begin position="438"/>
        <end position="495"/>
    </location>
</feature>
<dbReference type="AlphaFoldDB" id="A0A9N9W755"/>
<dbReference type="InterPro" id="IPR036508">
    <property type="entry name" value="Chitin-bd_dom_sf"/>
</dbReference>
<dbReference type="PROSITE" id="PS50940">
    <property type="entry name" value="CHIT_BIND_II"/>
    <property type="match status" value="2"/>
</dbReference>
<organism evidence="7 8">
    <name type="scientific">Diatraea saccharalis</name>
    <name type="common">sugarcane borer</name>
    <dbReference type="NCBI Taxonomy" id="40085"/>
    <lineage>
        <taxon>Eukaryota</taxon>
        <taxon>Metazoa</taxon>
        <taxon>Ecdysozoa</taxon>
        <taxon>Arthropoda</taxon>
        <taxon>Hexapoda</taxon>
        <taxon>Insecta</taxon>
        <taxon>Pterygota</taxon>
        <taxon>Neoptera</taxon>
        <taxon>Endopterygota</taxon>
        <taxon>Lepidoptera</taxon>
        <taxon>Glossata</taxon>
        <taxon>Ditrysia</taxon>
        <taxon>Pyraloidea</taxon>
        <taxon>Crambidae</taxon>
        <taxon>Crambinae</taxon>
        <taxon>Diatraea</taxon>
    </lineage>
</organism>
<dbReference type="InterPro" id="IPR051940">
    <property type="entry name" value="Chitin_bind-dev_reg"/>
</dbReference>
<dbReference type="PANTHER" id="PTHR23301:SF98">
    <property type="entry name" value="CHITIN-BINDING TYPE-2 DOMAIN-CONTAINING PROTEIN-RELATED"/>
    <property type="match status" value="1"/>
</dbReference>
<dbReference type="PANTHER" id="PTHR23301">
    <property type="entry name" value="CHITIN BINDING PERITROPHIN-A"/>
    <property type="match status" value="1"/>
</dbReference>
<keyword evidence="4" id="KW-1015">Disulfide bond</keyword>
<accession>A0A9N9W755</accession>
<keyword evidence="2" id="KW-0732">Signal</keyword>
<evidence type="ECO:0000313" key="7">
    <source>
        <dbReference type="EMBL" id="CAG9783135.1"/>
    </source>
</evidence>
<dbReference type="EMBL" id="OU893341">
    <property type="protein sequence ID" value="CAG9783135.1"/>
    <property type="molecule type" value="Genomic_DNA"/>
</dbReference>
<dbReference type="GO" id="GO:0005576">
    <property type="term" value="C:extracellular region"/>
    <property type="evidence" value="ECO:0007669"/>
    <property type="project" value="InterPro"/>
</dbReference>
<keyword evidence="1" id="KW-0147">Chitin-binding</keyword>
<dbReference type="OrthoDB" id="6020543at2759"/>
<evidence type="ECO:0000256" key="1">
    <source>
        <dbReference type="ARBA" id="ARBA00022669"/>
    </source>
</evidence>
<gene>
    <name evidence="7" type="ORF">DIATSA_LOCUS1328</name>
</gene>
<reference evidence="7" key="2">
    <citation type="submission" date="2022-10" db="EMBL/GenBank/DDBJ databases">
        <authorList>
            <consortium name="ENA_rothamsted_submissions"/>
            <consortium name="culmorum"/>
            <person name="King R."/>
        </authorList>
    </citation>
    <scope>NUCLEOTIDE SEQUENCE</scope>
</reference>
<keyword evidence="5" id="KW-0325">Glycoprotein</keyword>
<protein>
    <recommendedName>
        <fullName evidence="6">Chitin-binding type-2 domain-containing protein</fullName>
    </recommendedName>
</protein>
<dbReference type="Gene3D" id="2.170.140.10">
    <property type="entry name" value="Chitin binding domain"/>
    <property type="match status" value="2"/>
</dbReference>
<sequence length="519" mass="58730">MITYFRTIFLGAPLRTLQPEFCFVTEPARSTTDCPHQYGFYPSLTKTGPADCGAYRMCIEGVSSEMTCPVGLAFNSELSRCDWPDLVPSCDADAYLGFKCPDAPLDTNGKPKIVNYKCPWATVITYHQVIHPQPFKKLPLPRSSFTDVTKPTSKPIDIQNFRESIETKSQEPLSTIAPLPNKNINISHLGSQSVSLPLGQQLIASKSDTPASVAPTDIINQEKQVKEYEVTTNDPTQVDVPQMKIVEYYVPELIKKLQPLKEKYYKSNILSKTVDRTVQSANEKHEINFINKKEPEVINERDPTDFVSAKQSKILINPENVEQSEHQINQLRNIPTLPSPTIIPQYTYTQQYSTPVGNRQRIRQRFSPTIRQPLISYKSNKLEPITPIRRTVQSATTEQKPGDLNSIQLFDYKCQNVNGYYGIQNECVNYIEYDLQPSAACPSPFGLFPIFDDDCSTYTMCYEGKANIMNCPQGLVFNNEESACDWPINVPSCKPKVFRGFTCPAVPEDDDVDMIYKYK</sequence>
<keyword evidence="3" id="KW-0677">Repeat</keyword>
<evidence type="ECO:0000256" key="3">
    <source>
        <dbReference type="ARBA" id="ARBA00022737"/>
    </source>
</evidence>
<evidence type="ECO:0000256" key="2">
    <source>
        <dbReference type="ARBA" id="ARBA00022729"/>
    </source>
</evidence>
<evidence type="ECO:0000259" key="6">
    <source>
        <dbReference type="PROSITE" id="PS50940"/>
    </source>
</evidence>
<keyword evidence="8" id="KW-1185">Reference proteome</keyword>
<dbReference type="SUPFAM" id="SSF57625">
    <property type="entry name" value="Invertebrate chitin-binding proteins"/>
    <property type="match status" value="2"/>
</dbReference>
<evidence type="ECO:0000256" key="4">
    <source>
        <dbReference type="ARBA" id="ARBA00023157"/>
    </source>
</evidence>
<evidence type="ECO:0000256" key="5">
    <source>
        <dbReference type="ARBA" id="ARBA00023180"/>
    </source>
</evidence>
<name>A0A9N9W755_9NEOP</name>
<feature type="domain" description="Chitin-binding type-2" evidence="6">
    <location>
        <begin position="31"/>
        <end position="92"/>
    </location>
</feature>
<reference evidence="7" key="1">
    <citation type="submission" date="2021-12" db="EMBL/GenBank/DDBJ databases">
        <authorList>
            <person name="King R."/>
        </authorList>
    </citation>
    <scope>NUCLEOTIDE SEQUENCE</scope>
</reference>
<proteinExistence type="predicted"/>
<dbReference type="SMART" id="SM00494">
    <property type="entry name" value="ChtBD2"/>
    <property type="match status" value="2"/>
</dbReference>
<dbReference type="Pfam" id="PF01607">
    <property type="entry name" value="CBM_14"/>
    <property type="match status" value="2"/>
</dbReference>
<evidence type="ECO:0000313" key="8">
    <source>
        <dbReference type="Proteomes" id="UP001153714"/>
    </source>
</evidence>